<name>A0AB34KD45_9PEZI</name>
<dbReference type="RefSeq" id="XP_069224756.1">
    <property type="nucleotide sequence ID" value="XM_069378304.1"/>
</dbReference>
<sequence>FPTDDDAQNVVDSGRCWKALRYTKLQTPSYTPAIKVIGSEGQPDSMASSAEDKEEVFMSQAFPCQTDDGDDIAIPDTVVHVDAKAVQEALFAQPVKKAPGLDGLGFKALRLLWRWAEDRIVSLVQGCIKLGFHPCTWKTAKGILLRKQGKPTYTVAKAYRVISLLSCLGKVVERVVATAIASFCETNEIFHCGQFGSRRARGTADAVSQLVARVEAAWERKQMSLALLLDVKGAYDRVDKHQLLRRMVEVGIAGNIIRWVKSFMSDRRALLVIDGRMGETHGIQAGLPQGSPVSPVLFILSVSSMFEWLETRHPKLHSLSFVDDVGLLLRCDTLEGGTQELESIAGHAMEWGAANKVEFEVSKTEVLIFSKKRKILQAAKQAIVRIGEHSCPINQGATKWLGFWLDSKLTFKTHFEKRITSAKGALQAVASLSRRNGGLSIGLMRRVVLAVVSSVALFGAEVWWRRQKDLERRLQLLLNSQARAITGLLKSTPIAFLLQTACLPYAGEILDQRQTRFATRALTAARDHPTH</sequence>
<dbReference type="InterPro" id="IPR000477">
    <property type="entry name" value="RT_dom"/>
</dbReference>
<dbReference type="PANTHER" id="PTHR33481:SF1">
    <property type="entry name" value="ENDONUCLEASE_EXONUCLEASE_PHOSPHATASE DOMAIN-CONTAINING PROTEIN-RELATED"/>
    <property type="match status" value="1"/>
</dbReference>
<protein>
    <recommendedName>
        <fullName evidence="1">Reverse transcriptase domain-containing protein</fullName>
    </recommendedName>
</protein>
<feature type="non-terminal residue" evidence="2">
    <location>
        <position position="531"/>
    </location>
</feature>
<dbReference type="CDD" id="cd01650">
    <property type="entry name" value="RT_nLTR_like"/>
    <property type="match status" value="1"/>
</dbReference>
<dbReference type="Pfam" id="PF00078">
    <property type="entry name" value="RVT_1"/>
    <property type="match status" value="1"/>
</dbReference>
<evidence type="ECO:0000313" key="2">
    <source>
        <dbReference type="EMBL" id="KAL1581647.1"/>
    </source>
</evidence>
<feature type="non-terminal residue" evidence="2">
    <location>
        <position position="1"/>
    </location>
</feature>
<dbReference type="GeneID" id="96011142"/>
<dbReference type="PANTHER" id="PTHR33481">
    <property type="entry name" value="REVERSE TRANSCRIPTASE"/>
    <property type="match status" value="1"/>
</dbReference>
<gene>
    <name evidence="2" type="ORF">WHR41_09703</name>
</gene>
<feature type="domain" description="Reverse transcriptase" evidence="1">
    <location>
        <begin position="126"/>
        <end position="405"/>
    </location>
</feature>
<evidence type="ECO:0000259" key="1">
    <source>
        <dbReference type="PROSITE" id="PS50878"/>
    </source>
</evidence>
<dbReference type="PROSITE" id="PS50878">
    <property type="entry name" value="RT_POL"/>
    <property type="match status" value="1"/>
</dbReference>
<comment type="caution">
    <text evidence="2">The sequence shown here is derived from an EMBL/GenBank/DDBJ whole genome shotgun (WGS) entry which is preliminary data.</text>
</comment>
<dbReference type="Proteomes" id="UP000803884">
    <property type="component" value="Unassembled WGS sequence"/>
</dbReference>
<evidence type="ECO:0000313" key="3">
    <source>
        <dbReference type="Proteomes" id="UP000803884"/>
    </source>
</evidence>
<keyword evidence="3" id="KW-1185">Reference proteome</keyword>
<dbReference type="InterPro" id="IPR043502">
    <property type="entry name" value="DNA/RNA_pol_sf"/>
</dbReference>
<accession>A0AB34KD45</accession>
<organism evidence="2 3">
    <name type="scientific">Cladosporium halotolerans</name>
    <dbReference type="NCBI Taxonomy" id="1052096"/>
    <lineage>
        <taxon>Eukaryota</taxon>
        <taxon>Fungi</taxon>
        <taxon>Dikarya</taxon>
        <taxon>Ascomycota</taxon>
        <taxon>Pezizomycotina</taxon>
        <taxon>Dothideomycetes</taxon>
        <taxon>Dothideomycetidae</taxon>
        <taxon>Cladosporiales</taxon>
        <taxon>Cladosporiaceae</taxon>
        <taxon>Cladosporium</taxon>
    </lineage>
</organism>
<proteinExistence type="predicted"/>
<reference evidence="2 3" key="1">
    <citation type="journal article" date="2020" name="Microbiol. Resour. Announc.">
        <title>Draft Genome Sequence of a Cladosporium Species Isolated from the Mesophotic Ascidian Didemnum maculosum.</title>
        <authorList>
            <person name="Gioti A."/>
            <person name="Siaperas R."/>
            <person name="Nikolaivits E."/>
            <person name="Le Goff G."/>
            <person name="Ouazzani J."/>
            <person name="Kotoulas G."/>
            <person name="Topakas E."/>
        </authorList>
    </citation>
    <scope>NUCLEOTIDE SEQUENCE [LARGE SCALE GENOMIC DNA]</scope>
    <source>
        <strain evidence="2 3">TM138-S3</strain>
    </source>
</reference>
<dbReference type="EMBL" id="JAAQHG020000373">
    <property type="protein sequence ID" value="KAL1581647.1"/>
    <property type="molecule type" value="Genomic_DNA"/>
</dbReference>
<dbReference type="AlphaFoldDB" id="A0AB34KD45"/>
<dbReference type="SUPFAM" id="SSF56672">
    <property type="entry name" value="DNA/RNA polymerases"/>
    <property type="match status" value="1"/>
</dbReference>